<dbReference type="InterPro" id="IPR037185">
    <property type="entry name" value="EmrE-like"/>
</dbReference>
<feature type="transmembrane region" description="Helical" evidence="6">
    <location>
        <begin position="7"/>
        <end position="32"/>
    </location>
</feature>
<keyword evidence="3 6" id="KW-0812">Transmembrane</keyword>
<feature type="transmembrane region" description="Helical" evidence="6">
    <location>
        <begin position="104"/>
        <end position="126"/>
    </location>
</feature>
<feature type="transmembrane region" description="Helical" evidence="6">
    <location>
        <begin position="71"/>
        <end position="92"/>
    </location>
</feature>
<feature type="transmembrane region" description="Helical" evidence="6">
    <location>
        <begin position="165"/>
        <end position="184"/>
    </location>
</feature>
<feature type="transmembrane region" description="Helical" evidence="6">
    <location>
        <begin position="38"/>
        <end position="59"/>
    </location>
</feature>
<feature type="transmembrane region" description="Helical" evidence="6">
    <location>
        <begin position="133"/>
        <end position="153"/>
    </location>
</feature>
<dbReference type="RefSeq" id="WP_012862738.1">
    <property type="nucleotide sequence ID" value="NC_013517.1"/>
</dbReference>
<dbReference type="PANTHER" id="PTHR32322">
    <property type="entry name" value="INNER MEMBRANE TRANSPORTER"/>
    <property type="match status" value="1"/>
</dbReference>
<protein>
    <recommendedName>
        <fullName evidence="7">EamA domain-containing protein</fullName>
    </recommendedName>
</protein>
<dbReference type="Proteomes" id="UP000000845">
    <property type="component" value="Chromosome"/>
</dbReference>
<keyword evidence="5 6" id="KW-0472">Membrane</keyword>
<reference evidence="9" key="1">
    <citation type="submission" date="2009-09" db="EMBL/GenBank/DDBJ databases">
        <title>The complete chromosome of Sebaldella termitidis ATCC 33386.</title>
        <authorList>
            <consortium name="US DOE Joint Genome Institute (JGI-PGF)"/>
            <person name="Lucas S."/>
            <person name="Copeland A."/>
            <person name="Lapidus A."/>
            <person name="Glavina del Rio T."/>
            <person name="Dalin E."/>
            <person name="Tice H."/>
            <person name="Bruce D."/>
            <person name="Goodwin L."/>
            <person name="Pitluck S."/>
            <person name="Kyrpides N."/>
            <person name="Mavromatis K."/>
            <person name="Ivanova N."/>
            <person name="Mikhailova N."/>
            <person name="Sims D."/>
            <person name="Meincke L."/>
            <person name="Brettin T."/>
            <person name="Detter J.C."/>
            <person name="Han C."/>
            <person name="Larimer F."/>
            <person name="Land M."/>
            <person name="Hauser L."/>
            <person name="Markowitz V."/>
            <person name="Cheng J.F."/>
            <person name="Hugenholtz P."/>
            <person name="Woyke T."/>
            <person name="Wu D."/>
            <person name="Eisen J.A."/>
        </authorList>
    </citation>
    <scope>NUCLEOTIDE SEQUENCE [LARGE SCALE GENOMIC DNA]</scope>
    <source>
        <strain evidence="9">ATCC 33386 / NCTC 11300</strain>
    </source>
</reference>
<comment type="subcellular location">
    <subcellularLocation>
        <location evidence="1">Cell membrane</location>
        <topology evidence="1">Multi-pass membrane protein</topology>
    </subcellularLocation>
</comment>
<organism evidence="8 9">
    <name type="scientific">Sebaldella termitidis (strain ATCC 33386 / NCTC 11300)</name>
    <dbReference type="NCBI Taxonomy" id="526218"/>
    <lineage>
        <taxon>Bacteria</taxon>
        <taxon>Fusobacteriati</taxon>
        <taxon>Fusobacteriota</taxon>
        <taxon>Fusobacteriia</taxon>
        <taxon>Fusobacteriales</taxon>
        <taxon>Leptotrichiaceae</taxon>
        <taxon>Sebaldella</taxon>
    </lineage>
</organism>
<dbReference type="AlphaFoldDB" id="D1AQ96"/>
<keyword evidence="9" id="KW-1185">Reference proteome</keyword>
<dbReference type="KEGG" id="str:Sterm_3316"/>
<evidence type="ECO:0000256" key="4">
    <source>
        <dbReference type="ARBA" id="ARBA00022989"/>
    </source>
</evidence>
<sequence length="314" mass="35490">MDKKFRFFSNILIIIAAAMWGIDGVLLTPSYFSVFHFYNVEFIVFVAHFIPFIFLSIFMFKKYKYLKVFTLSDITYFFLIALFGGVIGTLSMVKALQLSEFSQYSVVILLQKLQPVFAILLAAILLKEKPGKKFYLLALVAVCSSYILAFGFKSPMLLEKNNVQASLYSVLAAFSFGSGTVFGRKVLNKYDFSTSTFYRFTFTALIMFVILLFKKELGTVYAFTANKDMVFLALFIAFFGLLAVFIYYLGLKGTSASVATLCELAFPLTSVVLEGILRHRVLSFIQIIAALVLISSILYLNFSNINSEEKFEKS</sequence>
<dbReference type="STRING" id="526218.Sterm_3316"/>
<evidence type="ECO:0000256" key="6">
    <source>
        <dbReference type="SAM" id="Phobius"/>
    </source>
</evidence>
<evidence type="ECO:0000313" key="8">
    <source>
        <dbReference type="EMBL" id="ACZ10156.1"/>
    </source>
</evidence>
<feature type="transmembrane region" description="Helical" evidence="6">
    <location>
        <begin position="256"/>
        <end position="277"/>
    </location>
</feature>
<evidence type="ECO:0000256" key="2">
    <source>
        <dbReference type="ARBA" id="ARBA00022475"/>
    </source>
</evidence>
<dbReference type="HOGENOM" id="CLU_063026_0_0_0"/>
<evidence type="ECO:0000256" key="1">
    <source>
        <dbReference type="ARBA" id="ARBA00004651"/>
    </source>
</evidence>
<proteinExistence type="predicted"/>
<feature type="transmembrane region" description="Helical" evidence="6">
    <location>
        <begin position="196"/>
        <end position="213"/>
    </location>
</feature>
<evidence type="ECO:0000256" key="3">
    <source>
        <dbReference type="ARBA" id="ARBA00022692"/>
    </source>
</evidence>
<gene>
    <name evidence="8" type="ordered locus">Sterm_3316</name>
</gene>
<dbReference type="InterPro" id="IPR050638">
    <property type="entry name" value="AA-Vitamin_Transporters"/>
</dbReference>
<dbReference type="EMBL" id="CP001739">
    <property type="protein sequence ID" value="ACZ10156.1"/>
    <property type="molecule type" value="Genomic_DNA"/>
</dbReference>
<evidence type="ECO:0000256" key="5">
    <source>
        <dbReference type="ARBA" id="ARBA00023136"/>
    </source>
</evidence>
<keyword evidence="4 6" id="KW-1133">Transmembrane helix</keyword>
<accession>D1AQ96</accession>
<evidence type="ECO:0000259" key="7">
    <source>
        <dbReference type="Pfam" id="PF00892"/>
    </source>
</evidence>
<feature type="transmembrane region" description="Helical" evidence="6">
    <location>
        <begin position="283"/>
        <end position="302"/>
    </location>
</feature>
<name>D1AQ96_SEBTE</name>
<reference evidence="8 9" key="2">
    <citation type="journal article" date="2010" name="Stand. Genomic Sci.">
        <title>Complete genome sequence of Sebaldella termitidis type strain (NCTC 11300).</title>
        <authorList>
            <person name="Harmon-Smith M."/>
            <person name="Celia L."/>
            <person name="Chertkov O."/>
            <person name="Lapidus A."/>
            <person name="Copeland A."/>
            <person name="Glavina Del Rio T."/>
            <person name="Nolan M."/>
            <person name="Lucas S."/>
            <person name="Tice H."/>
            <person name="Cheng J.F."/>
            <person name="Han C."/>
            <person name="Detter J.C."/>
            <person name="Bruce D."/>
            <person name="Goodwin L."/>
            <person name="Pitluck S."/>
            <person name="Pati A."/>
            <person name="Liolios K."/>
            <person name="Ivanova N."/>
            <person name="Mavromatis K."/>
            <person name="Mikhailova N."/>
            <person name="Chen A."/>
            <person name="Palaniappan K."/>
            <person name="Land M."/>
            <person name="Hauser L."/>
            <person name="Chang Y.J."/>
            <person name="Jeffries C.D."/>
            <person name="Brettin T."/>
            <person name="Goker M."/>
            <person name="Beck B."/>
            <person name="Bristow J."/>
            <person name="Eisen J.A."/>
            <person name="Markowitz V."/>
            <person name="Hugenholtz P."/>
            <person name="Kyrpides N.C."/>
            <person name="Klenk H.P."/>
            <person name="Chen F."/>
        </authorList>
    </citation>
    <scope>NUCLEOTIDE SEQUENCE [LARGE SCALE GENOMIC DNA]</scope>
    <source>
        <strain evidence="9">ATCC 33386 / NCTC 11300</strain>
    </source>
</reference>
<keyword evidence="2" id="KW-1003">Cell membrane</keyword>
<dbReference type="SUPFAM" id="SSF103481">
    <property type="entry name" value="Multidrug resistance efflux transporter EmrE"/>
    <property type="match status" value="2"/>
</dbReference>
<dbReference type="PANTHER" id="PTHR32322:SF18">
    <property type="entry name" value="S-ADENOSYLMETHIONINE_S-ADENOSYLHOMOCYSTEINE TRANSPORTER"/>
    <property type="match status" value="1"/>
</dbReference>
<dbReference type="Pfam" id="PF00892">
    <property type="entry name" value="EamA"/>
    <property type="match status" value="2"/>
</dbReference>
<dbReference type="InterPro" id="IPR000620">
    <property type="entry name" value="EamA_dom"/>
</dbReference>
<evidence type="ECO:0000313" key="9">
    <source>
        <dbReference type="Proteomes" id="UP000000845"/>
    </source>
</evidence>
<feature type="domain" description="EamA" evidence="7">
    <location>
        <begin position="167"/>
        <end position="301"/>
    </location>
</feature>
<feature type="domain" description="EamA" evidence="7">
    <location>
        <begin position="10"/>
        <end position="148"/>
    </location>
</feature>
<dbReference type="eggNOG" id="COG0697">
    <property type="taxonomic scope" value="Bacteria"/>
</dbReference>
<feature type="transmembrane region" description="Helical" evidence="6">
    <location>
        <begin position="229"/>
        <end position="249"/>
    </location>
</feature>
<dbReference type="GO" id="GO:0005886">
    <property type="term" value="C:plasma membrane"/>
    <property type="evidence" value="ECO:0007669"/>
    <property type="project" value="UniProtKB-SubCell"/>
</dbReference>